<proteinExistence type="predicted"/>
<accession>A0A2P2QV27</accession>
<dbReference type="EMBL" id="GGEC01090385">
    <property type="protein sequence ID" value="MBX70869.1"/>
    <property type="molecule type" value="Transcribed_RNA"/>
</dbReference>
<evidence type="ECO:0000313" key="2">
    <source>
        <dbReference type="EMBL" id="MBX70869.1"/>
    </source>
</evidence>
<name>A0A2P2QV27_RHIMU</name>
<organism evidence="2">
    <name type="scientific">Rhizophora mucronata</name>
    <name type="common">Asiatic mangrove</name>
    <dbReference type="NCBI Taxonomy" id="61149"/>
    <lineage>
        <taxon>Eukaryota</taxon>
        <taxon>Viridiplantae</taxon>
        <taxon>Streptophyta</taxon>
        <taxon>Embryophyta</taxon>
        <taxon>Tracheophyta</taxon>
        <taxon>Spermatophyta</taxon>
        <taxon>Magnoliopsida</taxon>
        <taxon>eudicotyledons</taxon>
        <taxon>Gunneridae</taxon>
        <taxon>Pentapetalae</taxon>
        <taxon>rosids</taxon>
        <taxon>fabids</taxon>
        <taxon>Malpighiales</taxon>
        <taxon>Rhizophoraceae</taxon>
        <taxon>Rhizophora</taxon>
    </lineage>
</organism>
<evidence type="ECO:0000256" key="1">
    <source>
        <dbReference type="SAM" id="MobiDB-lite"/>
    </source>
</evidence>
<protein>
    <submittedName>
        <fullName evidence="2">Uncharacterized protein</fullName>
    </submittedName>
</protein>
<reference evidence="2" key="1">
    <citation type="submission" date="2018-02" db="EMBL/GenBank/DDBJ databases">
        <title>Rhizophora mucronata_Transcriptome.</title>
        <authorList>
            <person name="Meera S.P."/>
            <person name="Sreeshan A."/>
            <person name="Augustine A."/>
        </authorList>
    </citation>
    <scope>NUCLEOTIDE SEQUENCE</scope>
    <source>
        <tissue evidence="2">Leaf</tissue>
    </source>
</reference>
<feature type="region of interest" description="Disordered" evidence="1">
    <location>
        <begin position="1"/>
        <end position="27"/>
    </location>
</feature>
<dbReference type="AlphaFoldDB" id="A0A2P2QV27"/>
<sequence>MWQTATASTLSPFSPASETTNTWLWLA</sequence>